<protein>
    <submittedName>
        <fullName evidence="1">Uncharacterized protein</fullName>
    </submittedName>
</protein>
<dbReference type="AlphaFoldDB" id="A0AAV2CQV5"/>
<dbReference type="Proteomes" id="UP001497516">
    <property type="component" value="Chromosome 10"/>
</dbReference>
<evidence type="ECO:0000313" key="1">
    <source>
        <dbReference type="EMBL" id="CAL1358807.1"/>
    </source>
</evidence>
<keyword evidence="2" id="KW-1185">Reference proteome</keyword>
<proteinExistence type="predicted"/>
<reference evidence="1 2" key="1">
    <citation type="submission" date="2024-04" db="EMBL/GenBank/DDBJ databases">
        <authorList>
            <person name="Fracassetti M."/>
        </authorList>
    </citation>
    <scope>NUCLEOTIDE SEQUENCE [LARGE SCALE GENOMIC DNA]</scope>
</reference>
<name>A0AAV2CQV5_9ROSI</name>
<accession>A0AAV2CQV5</accession>
<sequence length="69" mass="8276">MNSITQYQLLIQKYMVMMELERGTKDCSMSFSLTMWSCSHLSTLHSWGSFPEIRQHYKERSGFIHQLER</sequence>
<gene>
    <name evidence="1" type="ORF">LTRI10_LOCUS6333</name>
</gene>
<evidence type="ECO:0000313" key="2">
    <source>
        <dbReference type="Proteomes" id="UP001497516"/>
    </source>
</evidence>
<dbReference type="EMBL" id="OZ034814">
    <property type="protein sequence ID" value="CAL1358807.1"/>
    <property type="molecule type" value="Genomic_DNA"/>
</dbReference>
<organism evidence="1 2">
    <name type="scientific">Linum trigynum</name>
    <dbReference type="NCBI Taxonomy" id="586398"/>
    <lineage>
        <taxon>Eukaryota</taxon>
        <taxon>Viridiplantae</taxon>
        <taxon>Streptophyta</taxon>
        <taxon>Embryophyta</taxon>
        <taxon>Tracheophyta</taxon>
        <taxon>Spermatophyta</taxon>
        <taxon>Magnoliopsida</taxon>
        <taxon>eudicotyledons</taxon>
        <taxon>Gunneridae</taxon>
        <taxon>Pentapetalae</taxon>
        <taxon>rosids</taxon>
        <taxon>fabids</taxon>
        <taxon>Malpighiales</taxon>
        <taxon>Linaceae</taxon>
        <taxon>Linum</taxon>
    </lineage>
</organism>